<comment type="caution">
    <text evidence="1">The sequence shown here is derived from an EMBL/GenBank/DDBJ whole genome shotgun (WGS) entry which is preliminary data.</text>
</comment>
<accession>A0ABD5ZZ18</accession>
<dbReference type="AlphaFoldDB" id="A0ABD5ZZ18"/>
<dbReference type="GeneID" id="96953925"/>
<dbReference type="EMBL" id="JBHTAT010000001">
    <property type="protein sequence ID" value="MFC7255560.1"/>
    <property type="molecule type" value="Genomic_DNA"/>
</dbReference>
<gene>
    <name evidence="1" type="ORF">ACFQKE_09705</name>
</gene>
<dbReference type="RefSeq" id="WP_379703788.1">
    <property type="nucleotide sequence ID" value="NZ_JBHTAT010000001.1"/>
</dbReference>
<evidence type="ECO:0000313" key="1">
    <source>
        <dbReference type="EMBL" id="MFC7255560.1"/>
    </source>
</evidence>
<dbReference type="Proteomes" id="UP001596434">
    <property type="component" value="Unassembled WGS sequence"/>
</dbReference>
<reference evidence="1 2" key="1">
    <citation type="journal article" date="2019" name="Int. J. Syst. Evol. Microbiol.">
        <title>The Global Catalogue of Microorganisms (GCM) 10K type strain sequencing project: providing services to taxonomists for standard genome sequencing and annotation.</title>
        <authorList>
            <consortium name="The Broad Institute Genomics Platform"/>
            <consortium name="The Broad Institute Genome Sequencing Center for Infectious Disease"/>
            <person name="Wu L."/>
            <person name="Ma J."/>
        </authorList>
    </citation>
    <scope>NUCLEOTIDE SEQUENCE [LARGE SCALE GENOMIC DNA]</scope>
    <source>
        <strain evidence="1 2">GX21</strain>
    </source>
</reference>
<organism evidence="1 2">
    <name type="scientific">Haloplanus litoreus</name>
    <dbReference type="NCBI Taxonomy" id="767515"/>
    <lineage>
        <taxon>Archaea</taxon>
        <taxon>Methanobacteriati</taxon>
        <taxon>Methanobacteriota</taxon>
        <taxon>Stenosarchaea group</taxon>
        <taxon>Halobacteria</taxon>
        <taxon>Halobacteriales</taxon>
        <taxon>Haloferacaceae</taxon>
        <taxon>Haloplanus</taxon>
    </lineage>
</organism>
<protein>
    <submittedName>
        <fullName evidence="1">Uncharacterized protein</fullName>
    </submittedName>
</protein>
<keyword evidence="2" id="KW-1185">Reference proteome</keyword>
<proteinExistence type="predicted"/>
<sequence>MARTDVVLLKLHENCSDGSERACRTLERLCDDGQDGACRYVPE</sequence>
<evidence type="ECO:0000313" key="2">
    <source>
        <dbReference type="Proteomes" id="UP001596434"/>
    </source>
</evidence>
<name>A0ABD5ZZ18_9EURY</name>